<keyword evidence="6" id="KW-0472">Membrane</keyword>
<dbReference type="EMBL" id="NAJQ01001710">
    <property type="protein sequence ID" value="TKA54067.1"/>
    <property type="molecule type" value="Genomic_DNA"/>
</dbReference>
<dbReference type="PROSITE" id="PS51387">
    <property type="entry name" value="FAD_PCMH"/>
    <property type="match status" value="1"/>
</dbReference>
<accession>A0A4U0VWH2</accession>
<comment type="caution">
    <text evidence="9">The sequence shown here is derived from an EMBL/GenBank/DDBJ whole genome shotgun (WGS) entry which is preliminary data.</text>
</comment>
<evidence type="ECO:0000256" key="3">
    <source>
        <dbReference type="ARBA" id="ARBA00022692"/>
    </source>
</evidence>
<organism evidence="9 10">
    <name type="scientific">Friedmanniomyces simplex</name>
    <dbReference type="NCBI Taxonomy" id="329884"/>
    <lineage>
        <taxon>Eukaryota</taxon>
        <taxon>Fungi</taxon>
        <taxon>Dikarya</taxon>
        <taxon>Ascomycota</taxon>
        <taxon>Pezizomycotina</taxon>
        <taxon>Dothideomycetes</taxon>
        <taxon>Dothideomycetidae</taxon>
        <taxon>Mycosphaerellales</taxon>
        <taxon>Teratosphaeriaceae</taxon>
        <taxon>Friedmanniomyces</taxon>
    </lineage>
</organism>
<dbReference type="Pfam" id="PF01565">
    <property type="entry name" value="FAD_binding_4"/>
    <property type="match status" value="1"/>
</dbReference>
<dbReference type="InterPro" id="IPR016166">
    <property type="entry name" value="FAD-bd_PCMH"/>
</dbReference>
<feature type="region of interest" description="Disordered" evidence="7">
    <location>
        <begin position="371"/>
        <end position="393"/>
    </location>
</feature>
<dbReference type="AlphaFoldDB" id="A0A4U0VWH2"/>
<keyword evidence="5" id="KW-0560">Oxidoreductase</keyword>
<dbReference type="EC" id="1.3.1.72" evidence="2"/>
<evidence type="ECO:0000256" key="1">
    <source>
        <dbReference type="ARBA" id="ARBA00004167"/>
    </source>
</evidence>
<proteinExistence type="predicted"/>
<dbReference type="GO" id="GO:0016020">
    <property type="term" value="C:membrane"/>
    <property type="evidence" value="ECO:0007669"/>
    <property type="project" value="UniProtKB-SubCell"/>
</dbReference>
<dbReference type="PANTHER" id="PTHR10801:SF0">
    <property type="entry name" value="DELTA(24)-STEROL REDUCTASE"/>
    <property type="match status" value="1"/>
</dbReference>
<reference evidence="9 10" key="1">
    <citation type="submission" date="2017-03" db="EMBL/GenBank/DDBJ databases">
        <title>Genomes of endolithic fungi from Antarctica.</title>
        <authorList>
            <person name="Coleine C."/>
            <person name="Masonjones S."/>
            <person name="Stajich J.E."/>
        </authorList>
    </citation>
    <scope>NUCLEOTIDE SEQUENCE [LARGE SCALE GENOMIC DNA]</scope>
    <source>
        <strain evidence="9 10">CCFEE 5184</strain>
    </source>
</reference>
<dbReference type="Proteomes" id="UP000309340">
    <property type="component" value="Unassembled WGS sequence"/>
</dbReference>
<dbReference type="PANTHER" id="PTHR10801">
    <property type="entry name" value="24-DEHYDROCHOLESTEROL REDUCTASE"/>
    <property type="match status" value="1"/>
</dbReference>
<dbReference type="OrthoDB" id="415825at2759"/>
<evidence type="ECO:0000313" key="9">
    <source>
        <dbReference type="EMBL" id="TKA54067.1"/>
    </source>
</evidence>
<evidence type="ECO:0000256" key="5">
    <source>
        <dbReference type="ARBA" id="ARBA00023002"/>
    </source>
</evidence>
<dbReference type="InterPro" id="IPR036318">
    <property type="entry name" value="FAD-bd_PCMH-like_sf"/>
</dbReference>
<dbReference type="STRING" id="329884.A0A4U0VWH2"/>
<evidence type="ECO:0000256" key="2">
    <source>
        <dbReference type="ARBA" id="ARBA00012405"/>
    </source>
</evidence>
<keyword evidence="4" id="KW-1133">Transmembrane helix</keyword>
<name>A0A4U0VWH2_9PEZI</name>
<feature type="domain" description="FAD-binding PCMH-type" evidence="8">
    <location>
        <begin position="1"/>
        <end position="167"/>
    </location>
</feature>
<sequence length="520" mass="58955">MEEHRDAVSRISSQVFSFHQTKTPFRLYHGSTNSTKSRKVDPKRMVDTSALNHVLNINLESKTCLVEPNVPMDQLVDATLPYGLIPPVVMEFPGITVGGGFAGTVGESSGFRYGFFDETVNWIEIVLANGETVTASPRERADLFYGASGTFGTLGVTTLLELRLIPSKRYVELTYHPVSSPQEALHTMHLATQIPSTDYIDGILFSPDRGTIITGRLTDDLAPGTHIQPFHRAQDPWFYLHADRTTTTTPEQQQQPVKQATPLRDYLFRYDRGAFWTGRYAFSYFLVPFNRLTRYLLDGFMRTRVMYQALHASGHAGRYLIQDLLLPWERAGEFVEFVGGELGGVWPVWVCPFVVRGELALRPRLRLDGGSEGGKKGEVEEEEEEEGGKEGEDGKRMFVNIGVWGPGSTDPGRFVAQNRRLEQKVRELGGIKWLYAQAYYTEDEFREIYDQEWYEGLRTKYHAEHLPTVFDKVKVDFSGMEADRATWSGWLRGAVWNTWPVSGLYGVYKTLAGREYLLAK</sequence>
<dbReference type="GO" id="GO:0071949">
    <property type="term" value="F:FAD binding"/>
    <property type="evidence" value="ECO:0007669"/>
    <property type="project" value="InterPro"/>
</dbReference>
<dbReference type="GO" id="GO:0000246">
    <property type="term" value="F:Delta24(24-1) sterol reductase activity"/>
    <property type="evidence" value="ECO:0007669"/>
    <property type="project" value="TreeGrafter"/>
</dbReference>
<dbReference type="InterPro" id="IPR006094">
    <property type="entry name" value="Oxid_FAD_bind_N"/>
</dbReference>
<dbReference type="GO" id="GO:0050614">
    <property type="term" value="F:Delta24-sterol reductase activity"/>
    <property type="evidence" value="ECO:0007669"/>
    <property type="project" value="UniProtKB-EC"/>
</dbReference>
<dbReference type="GO" id="GO:0008202">
    <property type="term" value="P:steroid metabolic process"/>
    <property type="evidence" value="ECO:0007669"/>
    <property type="project" value="TreeGrafter"/>
</dbReference>
<protein>
    <recommendedName>
        <fullName evidence="2">Delta(24)-sterol reductase</fullName>
        <ecNumber evidence="2">1.3.1.72</ecNumber>
    </recommendedName>
</protein>
<keyword evidence="3" id="KW-0812">Transmembrane</keyword>
<comment type="subcellular location">
    <subcellularLocation>
        <location evidence="1">Membrane</location>
        <topology evidence="1">Single-pass membrane protein</topology>
    </subcellularLocation>
</comment>
<dbReference type="Gene3D" id="3.30.465.10">
    <property type="match status" value="1"/>
</dbReference>
<evidence type="ECO:0000256" key="4">
    <source>
        <dbReference type="ARBA" id="ARBA00022989"/>
    </source>
</evidence>
<evidence type="ECO:0000256" key="6">
    <source>
        <dbReference type="ARBA" id="ARBA00023136"/>
    </source>
</evidence>
<dbReference type="InterPro" id="IPR040165">
    <property type="entry name" value="Diminuto-like"/>
</dbReference>
<gene>
    <name evidence="9" type="ORF">B0A55_12551</name>
</gene>
<dbReference type="FunFam" id="3.30.465.10:FF:000031">
    <property type="entry name" value="FAD binding domain protein"/>
    <property type="match status" value="1"/>
</dbReference>
<dbReference type="GO" id="GO:0005737">
    <property type="term" value="C:cytoplasm"/>
    <property type="evidence" value="ECO:0007669"/>
    <property type="project" value="TreeGrafter"/>
</dbReference>
<dbReference type="SUPFAM" id="SSF56176">
    <property type="entry name" value="FAD-binding/transporter-associated domain-like"/>
    <property type="match status" value="1"/>
</dbReference>
<evidence type="ECO:0000256" key="7">
    <source>
        <dbReference type="SAM" id="MobiDB-lite"/>
    </source>
</evidence>
<evidence type="ECO:0000259" key="8">
    <source>
        <dbReference type="PROSITE" id="PS51387"/>
    </source>
</evidence>
<evidence type="ECO:0000313" key="10">
    <source>
        <dbReference type="Proteomes" id="UP000309340"/>
    </source>
</evidence>
<keyword evidence="10" id="KW-1185">Reference proteome</keyword>
<dbReference type="InterPro" id="IPR016169">
    <property type="entry name" value="FAD-bd_PCMH_sub2"/>
</dbReference>